<accession>A0ABT3R2R7</accession>
<dbReference type="SUPFAM" id="SSF47616">
    <property type="entry name" value="GST C-terminal domain-like"/>
    <property type="match status" value="1"/>
</dbReference>
<dbReference type="SUPFAM" id="SSF52833">
    <property type="entry name" value="Thioredoxin-like"/>
    <property type="match status" value="1"/>
</dbReference>
<dbReference type="Pfam" id="PF13417">
    <property type="entry name" value="GST_N_3"/>
    <property type="match status" value="1"/>
</dbReference>
<protein>
    <submittedName>
        <fullName evidence="2">Glutathione S-transferase</fullName>
    </submittedName>
</protein>
<reference evidence="2 3" key="1">
    <citation type="journal article" date="2016" name="Int. J. Syst. Evol. Microbiol.">
        <title>Labrenzia salina sp. nov., isolated from the rhizosphere of the halophyte Arthrocnemum macrostachyum.</title>
        <authorList>
            <person name="Camacho M."/>
            <person name="Redondo-Gomez S."/>
            <person name="Rodriguez-Llorente I."/>
            <person name="Rohde M."/>
            <person name="Sproer C."/>
            <person name="Schumann P."/>
            <person name="Klenk H.P."/>
            <person name="Montero-Calasanz M.D.C."/>
        </authorList>
    </citation>
    <scope>NUCLEOTIDE SEQUENCE [LARGE SCALE GENOMIC DNA]</scope>
    <source>
        <strain evidence="2 3">DSM 29163</strain>
    </source>
</reference>
<dbReference type="PANTHER" id="PTHR43968:SF14">
    <property type="entry name" value="GLUTATHIONE S-TRANSFERASE"/>
    <property type="match status" value="1"/>
</dbReference>
<evidence type="ECO:0000259" key="1">
    <source>
        <dbReference type="PROSITE" id="PS50404"/>
    </source>
</evidence>
<dbReference type="PANTHER" id="PTHR43968">
    <property type="match status" value="1"/>
</dbReference>
<dbReference type="PROSITE" id="PS50404">
    <property type="entry name" value="GST_NTER"/>
    <property type="match status" value="1"/>
</dbReference>
<dbReference type="InterPro" id="IPR036249">
    <property type="entry name" value="Thioredoxin-like_sf"/>
</dbReference>
<dbReference type="Pfam" id="PF13410">
    <property type="entry name" value="GST_C_2"/>
    <property type="match status" value="1"/>
</dbReference>
<dbReference type="SFLD" id="SFLDS00019">
    <property type="entry name" value="Glutathione_Transferase_(cytos"/>
    <property type="match status" value="1"/>
</dbReference>
<dbReference type="Gene3D" id="3.40.30.10">
    <property type="entry name" value="Glutaredoxin"/>
    <property type="match status" value="1"/>
</dbReference>
<feature type="domain" description="GST N-terminal" evidence="1">
    <location>
        <begin position="3"/>
        <end position="81"/>
    </location>
</feature>
<dbReference type="RefSeq" id="WP_265963208.1">
    <property type="nucleotide sequence ID" value="NZ_JAPEVI010000003.1"/>
</dbReference>
<sequence length="218" mass="24827">MSAFPILYSFRRCPYAIRARLAIASSGRTVELREILLRDKAPEFLQTSPSATVPCLKDGDKVLDESLDIMLWALEHSDPEGWRQAADEHAMLSLISECDGPFKRHLDRYKYDTRDADADRQEERSAAAGFLWQLDDRLAAGSWLFGARASLADYAVLPFVRQFANTDRAWFDGERWSALKAWLVRFETSDRFRAVMPKLEKWHAGNEPVLFPAAAGEN</sequence>
<dbReference type="InterPro" id="IPR004045">
    <property type="entry name" value="Glutathione_S-Trfase_N"/>
</dbReference>
<dbReference type="CDD" id="cd03196">
    <property type="entry name" value="GST_C_5"/>
    <property type="match status" value="1"/>
</dbReference>
<name>A0ABT3R2R7_9HYPH</name>
<comment type="caution">
    <text evidence="2">The sequence shown here is derived from an EMBL/GenBank/DDBJ whole genome shotgun (WGS) entry which is preliminary data.</text>
</comment>
<gene>
    <name evidence="2" type="ORF">ON753_13790</name>
</gene>
<dbReference type="Gene3D" id="1.20.1050.10">
    <property type="match status" value="1"/>
</dbReference>
<evidence type="ECO:0000313" key="3">
    <source>
        <dbReference type="Proteomes" id="UP001300261"/>
    </source>
</evidence>
<dbReference type="Proteomes" id="UP001300261">
    <property type="component" value="Unassembled WGS sequence"/>
</dbReference>
<dbReference type="InterPro" id="IPR040079">
    <property type="entry name" value="Glutathione_S-Trfase"/>
</dbReference>
<dbReference type="InterPro" id="IPR036282">
    <property type="entry name" value="Glutathione-S-Trfase_C_sf"/>
</dbReference>
<dbReference type="EMBL" id="JAPEVI010000003">
    <property type="protein sequence ID" value="MCX2723430.1"/>
    <property type="molecule type" value="Genomic_DNA"/>
</dbReference>
<evidence type="ECO:0000313" key="2">
    <source>
        <dbReference type="EMBL" id="MCX2723430.1"/>
    </source>
</evidence>
<keyword evidence="3" id="KW-1185">Reference proteome</keyword>
<dbReference type="InterPro" id="IPR050983">
    <property type="entry name" value="GST_Omega/HSP26"/>
</dbReference>
<proteinExistence type="predicted"/>
<organism evidence="2 3">
    <name type="scientific">Roseibium salinum</name>
    <dbReference type="NCBI Taxonomy" id="1604349"/>
    <lineage>
        <taxon>Bacteria</taxon>
        <taxon>Pseudomonadati</taxon>
        <taxon>Pseudomonadota</taxon>
        <taxon>Alphaproteobacteria</taxon>
        <taxon>Hyphomicrobiales</taxon>
        <taxon>Stappiaceae</taxon>
        <taxon>Roseibium</taxon>
    </lineage>
</organism>